<dbReference type="Proteomes" id="UP000460416">
    <property type="component" value="Unassembled WGS sequence"/>
</dbReference>
<dbReference type="InterPro" id="IPR029787">
    <property type="entry name" value="Nucleotide_cyclase"/>
</dbReference>
<evidence type="ECO:0000313" key="1">
    <source>
        <dbReference type="EMBL" id="MUP42724.1"/>
    </source>
</evidence>
<keyword evidence="2" id="KW-1185">Reference proteome</keyword>
<proteinExistence type="predicted"/>
<dbReference type="Gene3D" id="3.30.70.1230">
    <property type="entry name" value="Nucleotide cyclase"/>
    <property type="match status" value="1"/>
</dbReference>
<dbReference type="InterPro" id="IPR013324">
    <property type="entry name" value="RNA_pol_sigma_r3/r4-like"/>
</dbReference>
<sequence>MLAVISADLLASSSYPKELLERVIQSLNREFNELEKLSAKDTKFQIYRGDSFQGVVHAPEMALLFALRIKTAINRLHLKDRDTNKAFKREADLRMAIGIGTSDFTRDSVLESNGEAFQFSGRTLDELKNENRKLKLRTSNMAVNGEFNTSFFLFDTLSDKWSTASAEVIYYLLKGFKETEIADELGISQSAVNQRKKAAGWDAIEALLDRYQTVISQEFVHGK</sequence>
<dbReference type="SUPFAM" id="SSF88659">
    <property type="entry name" value="Sigma3 and sigma4 domains of RNA polymerase sigma factors"/>
    <property type="match status" value="1"/>
</dbReference>
<organism evidence="1 2">
    <name type="scientific">Christiangramia aestuarii</name>
    <dbReference type="NCBI Taxonomy" id="1028746"/>
    <lineage>
        <taxon>Bacteria</taxon>
        <taxon>Pseudomonadati</taxon>
        <taxon>Bacteroidota</taxon>
        <taxon>Flavobacteriia</taxon>
        <taxon>Flavobacteriales</taxon>
        <taxon>Flavobacteriaceae</taxon>
        <taxon>Christiangramia</taxon>
    </lineage>
</organism>
<gene>
    <name evidence="1" type="ORF">FLP08_09070</name>
</gene>
<accession>A0A7K1LPL6</accession>
<dbReference type="EMBL" id="VJVW01000003">
    <property type="protein sequence ID" value="MUP42724.1"/>
    <property type="molecule type" value="Genomic_DNA"/>
</dbReference>
<dbReference type="RefSeq" id="WP_156276158.1">
    <property type="nucleotide sequence ID" value="NZ_BAABGI010000003.1"/>
</dbReference>
<evidence type="ECO:0000313" key="2">
    <source>
        <dbReference type="Proteomes" id="UP000460416"/>
    </source>
</evidence>
<dbReference type="AlphaFoldDB" id="A0A7K1LPL6"/>
<reference evidence="1 2" key="1">
    <citation type="submission" date="2019-07" db="EMBL/GenBank/DDBJ databases">
        <title>Gramella aestuarii sp. nov., isolated from a tidal flat, and emended description of Gramella echinicola.</title>
        <authorList>
            <person name="Liu L."/>
        </authorList>
    </citation>
    <scope>NUCLEOTIDE SEQUENCE [LARGE SCALE GENOMIC DNA]</scope>
    <source>
        <strain evidence="1 2">BS12</strain>
    </source>
</reference>
<evidence type="ECO:0008006" key="3">
    <source>
        <dbReference type="Google" id="ProtNLM"/>
    </source>
</evidence>
<name>A0A7K1LPL6_9FLAO</name>
<comment type="caution">
    <text evidence="1">The sequence shown here is derived from an EMBL/GenBank/DDBJ whole genome shotgun (WGS) entry which is preliminary data.</text>
</comment>
<protein>
    <recommendedName>
        <fullName evidence="3">SatD family (SatD)</fullName>
    </recommendedName>
</protein>
<dbReference type="OrthoDB" id="7064118at2"/>